<accession>A0A3Q9UJ42</accession>
<feature type="transmembrane region" description="Helical" evidence="1">
    <location>
        <begin position="120"/>
        <end position="142"/>
    </location>
</feature>
<keyword evidence="1" id="KW-0472">Membrane</keyword>
<feature type="transmembrane region" description="Helical" evidence="1">
    <location>
        <begin position="16"/>
        <end position="37"/>
    </location>
</feature>
<name>A0A3Q9UJ42_9ACTN</name>
<organism evidence="2 3">
    <name type="scientific">Acidipropionibacterium jensenii</name>
    <dbReference type="NCBI Taxonomy" id="1749"/>
    <lineage>
        <taxon>Bacteria</taxon>
        <taxon>Bacillati</taxon>
        <taxon>Actinomycetota</taxon>
        <taxon>Actinomycetes</taxon>
        <taxon>Propionibacteriales</taxon>
        <taxon>Propionibacteriaceae</taxon>
        <taxon>Acidipropionibacterium</taxon>
    </lineage>
</organism>
<sequence length="214" mass="22609">MAQPTFRASRIVPRSVLIVVTVVSGLGLLASLLYGAMTQDSLRYSSTCMDVRIAGSLPPLPRPEFQGADAQYSFVELCAAHGTSRAGSLQMAASLIPFLVGGLTCLVLLLLAVQMLRGRSFGLGVAISMFVVATVTIAAGVARPGIQARAEELLVASAGLPTSWGKGHPAWLLPDSPDWTSSDWPLIMIGLLIALGGWLVLRARQLRLDLEGTI</sequence>
<feature type="transmembrane region" description="Helical" evidence="1">
    <location>
        <begin position="91"/>
        <end position="113"/>
    </location>
</feature>
<gene>
    <name evidence="2" type="ORF">C0Z10_02105</name>
</gene>
<proteinExistence type="predicted"/>
<protein>
    <recommendedName>
        <fullName evidence="4">DUF2975 domain-containing protein</fullName>
    </recommendedName>
</protein>
<dbReference type="AlphaFoldDB" id="A0A3Q9UJ42"/>
<reference evidence="3" key="1">
    <citation type="submission" date="2017-12" db="EMBL/GenBank/DDBJ databases">
        <title>Whole genome sequencing of Acidipropionibacterium jensenii strains JS279 and JS280.</title>
        <authorList>
            <person name="Deptula P."/>
            <person name="Laine P."/>
            <person name="Smolander O.-P."/>
            <person name="Paulin L."/>
            <person name="Auvinen P."/>
            <person name="Varmanen P."/>
        </authorList>
    </citation>
    <scope>NUCLEOTIDE SEQUENCE [LARGE SCALE GENOMIC DNA]</scope>
    <source>
        <strain evidence="3">JS280</strain>
    </source>
</reference>
<evidence type="ECO:0000313" key="2">
    <source>
        <dbReference type="EMBL" id="AZZ38740.1"/>
    </source>
</evidence>
<keyword evidence="1" id="KW-1133">Transmembrane helix</keyword>
<evidence type="ECO:0008006" key="4">
    <source>
        <dbReference type="Google" id="ProtNLM"/>
    </source>
</evidence>
<dbReference type="EMBL" id="CP025570">
    <property type="protein sequence ID" value="AZZ38740.1"/>
    <property type="molecule type" value="Genomic_DNA"/>
</dbReference>
<keyword evidence="1" id="KW-0812">Transmembrane</keyword>
<evidence type="ECO:0000256" key="1">
    <source>
        <dbReference type="SAM" id="Phobius"/>
    </source>
</evidence>
<dbReference type="RefSeq" id="WP_097798322.1">
    <property type="nucleotide sequence ID" value="NZ_CP025570.1"/>
</dbReference>
<evidence type="ECO:0000313" key="3">
    <source>
        <dbReference type="Proteomes" id="UP000285875"/>
    </source>
</evidence>
<dbReference type="KEGG" id="aji:C0Z10_02105"/>
<dbReference type="Proteomes" id="UP000285875">
    <property type="component" value="Chromosome"/>
</dbReference>
<feature type="transmembrane region" description="Helical" evidence="1">
    <location>
        <begin position="184"/>
        <end position="201"/>
    </location>
</feature>